<accession>A0A7N0UNQ9</accession>
<dbReference type="NCBIfam" id="TIGR01489">
    <property type="entry name" value="DKMTPPase-SF"/>
    <property type="match status" value="1"/>
</dbReference>
<evidence type="ECO:0000256" key="7">
    <source>
        <dbReference type="PIRSR" id="PIRSR031051-3"/>
    </source>
</evidence>
<keyword evidence="3" id="KW-0378">Hydrolase</keyword>
<reference evidence="8" key="1">
    <citation type="submission" date="2021-01" db="UniProtKB">
        <authorList>
            <consortium name="EnsemblPlants"/>
        </authorList>
    </citation>
    <scope>IDENTIFICATION</scope>
</reference>
<keyword evidence="4 7" id="KW-0460">Magnesium</keyword>
<dbReference type="AlphaFoldDB" id="A0A7N0UNQ9"/>
<dbReference type="InterPro" id="IPR006384">
    <property type="entry name" value="HAD_hydro_PyrdxlP_Pase-like"/>
</dbReference>
<dbReference type="PIRSF" id="PIRSF031051">
    <property type="entry name" value="PyrdxlP_Pase_PHOSPHO2"/>
    <property type="match status" value="1"/>
</dbReference>
<comment type="cofactor">
    <cofactor evidence="1 7">
        <name>Mg(2+)</name>
        <dbReference type="ChEBI" id="CHEBI:18420"/>
    </cofactor>
</comment>
<feature type="binding site" evidence="6">
    <location>
        <position position="23"/>
    </location>
    <ligand>
        <name>substrate</name>
    </ligand>
</feature>
<feature type="binding site" evidence="7">
    <location>
        <position position="14"/>
    </location>
    <ligand>
        <name>Mg(2+)</name>
        <dbReference type="ChEBI" id="CHEBI:18420"/>
    </ligand>
</feature>
<keyword evidence="2 7" id="KW-0479">Metal-binding</keyword>
<dbReference type="Gene3D" id="3.40.50.1000">
    <property type="entry name" value="HAD superfamily/HAD-like"/>
    <property type="match status" value="1"/>
</dbReference>
<evidence type="ECO:0000256" key="3">
    <source>
        <dbReference type="ARBA" id="ARBA00022801"/>
    </source>
</evidence>
<dbReference type="GO" id="GO:0016791">
    <property type="term" value="F:phosphatase activity"/>
    <property type="evidence" value="ECO:0007669"/>
    <property type="project" value="InterPro"/>
</dbReference>
<evidence type="ECO:0000313" key="8">
    <source>
        <dbReference type="EnsemblPlants" id="Kaladp0076s0294.1.v1.1"/>
    </source>
</evidence>
<evidence type="ECO:0000313" key="9">
    <source>
        <dbReference type="Proteomes" id="UP000594263"/>
    </source>
</evidence>
<keyword evidence="9" id="KW-1185">Reference proteome</keyword>
<organism evidence="8 9">
    <name type="scientific">Kalanchoe fedtschenkoi</name>
    <name type="common">Lavender scallops</name>
    <name type="synonym">South American air plant</name>
    <dbReference type="NCBI Taxonomy" id="63787"/>
    <lineage>
        <taxon>Eukaryota</taxon>
        <taxon>Viridiplantae</taxon>
        <taxon>Streptophyta</taxon>
        <taxon>Embryophyta</taxon>
        <taxon>Tracheophyta</taxon>
        <taxon>Spermatophyta</taxon>
        <taxon>Magnoliopsida</taxon>
        <taxon>eudicotyledons</taxon>
        <taxon>Gunneridae</taxon>
        <taxon>Pentapetalae</taxon>
        <taxon>Saxifragales</taxon>
        <taxon>Crassulaceae</taxon>
        <taxon>Kalanchoe</taxon>
    </lineage>
</organism>
<evidence type="ECO:0000256" key="5">
    <source>
        <dbReference type="PIRSR" id="PIRSR031051-1"/>
    </source>
</evidence>
<evidence type="ECO:0000256" key="2">
    <source>
        <dbReference type="ARBA" id="ARBA00022723"/>
    </source>
</evidence>
<dbReference type="OMA" id="HNLADCF"/>
<feature type="active site" description="Proton donor" evidence="5">
    <location>
        <position position="14"/>
    </location>
</feature>
<protein>
    <submittedName>
        <fullName evidence="8">Uncharacterized protein</fullName>
    </submittedName>
</protein>
<dbReference type="SUPFAM" id="SSF56784">
    <property type="entry name" value="HAD-like"/>
    <property type="match status" value="1"/>
</dbReference>
<sequence length="278" mass="30989">MAATSNIVVVFDFDKTIIDCDSDNWVVDELGATDVFNSLLPTMQWNTLMDRVMRELHAQGKTVDDIRKALTSVPIHPRVVPAIKTAHALGCDLKVVSDANLFFIETILEHLGIRECFSEIYTNPGLVDPQGRLRIRPFNSSPHGCTSPCPPNMCKGGVIEMLLSALPGKIFIYLGDGVGDYCPSLKLREEDHVLPRKDFPVWDLMSKTPMLVKAKIHEWTDGQELEEILTKTISKICSSFPDDRDISSQLISADCKLQTVSTSAAHEPLCHRPLPMHH</sequence>
<proteinExistence type="predicted"/>
<dbReference type="InterPro" id="IPR036412">
    <property type="entry name" value="HAD-like_sf"/>
</dbReference>
<dbReference type="InterPro" id="IPR023214">
    <property type="entry name" value="HAD_sf"/>
</dbReference>
<dbReference type="InterPro" id="IPR016965">
    <property type="entry name" value="Pase_PHOSPHO-typ"/>
</dbReference>
<dbReference type="Proteomes" id="UP000594263">
    <property type="component" value="Unplaced"/>
</dbReference>
<name>A0A7N0UNQ9_KALFE</name>
<evidence type="ECO:0000256" key="6">
    <source>
        <dbReference type="PIRSR" id="PIRSR031051-2"/>
    </source>
</evidence>
<evidence type="ECO:0000256" key="4">
    <source>
        <dbReference type="ARBA" id="ARBA00022842"/>
    </source>
</evidence>
<feature type="binding site" evidence="6">
    <location>
        <position position="98"/>
    </location>
    <ligand>
        <name>substrate</name>
    </ligand>
</feature>
<dbReference type="Pfam" id="PF06888">
    <property type="entry name" value="Put_Phosphatase"/>
    <property type="match status" value="1"/>
</dbReference>
<evidence type="ECO:0000256" key="1">
    <source>
        <dbReference type="ARBA" id="ARBA00001946"/>
    </source>
</evidence>
<feature type="binding site" evidence="7">
    <location>
        <position position="12"/>
    </location>
    <ligand>
        <name>Mg(2+)</name>
        <dbReference type="ChEBI" id="CHEBI:18420"/>
    </ligand>
</feature>
<feature type="active site" description="Nucleophile" evidence="5">
    <location>
        <position position="12"/>
    </location>
</feature>
<dbReference type="GO" id="GO:0046872">
    <property type="term" value="F:metal ion binding"/>
    <property type="evidence" value="ECO:0007669"/>
    <property type="project" value="UniProtKB-KW"/>
</dbReference>
<dbReference type="PANTHER" id="PTHR20889">
    <property type="entry name" value="PHOSPHATASE, ORPHAN 1, 2"/>
    <property type="match status" value="1"/>
</dbReference>
<feature type="binding site" evidence="7">
    <location>
        <position position="176"/>
    </location>
    <ligand>
        <name>Mg(2+)</name>
        <dbReference type="ChEBI" id="CHEBI:18420"/>
    </ligand>
</feature>
<dbReference type="Gramene" id="Kaladp0076s0294.1.v1.1">
    <property type="protein sequence ID" value="Kaladp0076s0294.1.v1.1"/>
    <property type="gene ID" value="Kaladp0076s0294.v1.1"/>
</dbReference>
<dbReference type="NCBIfam" id="TIGR01488">
    <property type="entry name" value="HAD-SF-IB"/>
    <property type="match status" value="1"/>
</dbReference>
<dbReference type="PANTHER" id="PTHR20889:SF12">
    <property type="entry name" value="LP01149P"/>
    <property type="match status" value="1"/>
</dbReference>
<dbReference type="EnsemblPlants" id="Kaladp0076s0294.1.v1.1">
    <property type="protein sequence ID" value="Kaladp0076s0294.1.v1.1"/>
    <property type="gene ID" value="Kaladp0076s0294.v1.1"/>
</dbReference>